<dbReference type="EMBL" id="BTSY01000002">
    <property type="protein sequence ID" value="GMT13924.1"/>
    <property type="molecule type" value="Genomic_DNA"/>
</dbReference>
<evidence type="ECO:0008006" key="4">
    <source>
        <dbReference type="Google" id="ProtNLM"/>
    </source>
</evidence>
<gene>
    <name evidence="2" type="ORF">PFISCL1PPCAC_5221</name>
</gene>
<evidence type="ECO:0000313" key="2">
    <source>
        <dbReference type="EMBL" id="GMT13924.1"/>
    </source>
</evidence>
<feature type="compositionally biased region" description="Basic and acidic residues" evidence="1">
    <location>
        <begin position="132"/>
        <end position="174"/>
    </location>
</feature>
<accession>A0AAV5V3B4</accession>
<feature type="region of interest" description="Disordered" evidence="1">
    <location>
        <begin position="103"/>
        <end position="174"/>
    </location>
</feature>
<keyword evidence="3" id="KW-1185">Reference proteome</keyword>
<reference evidence="2" key="1">
    <citation type="submission" date="2023-10" db="EMBL/GenBank/DDBJ databases">
        <title>Genome assembly of Pristionchus species.</title>
        <authorList>
            <person name="Yoshida K."/>
            <person name="Sommer R.J."/>
        </authorList>
    </citation>
    <scope>NUCLEOTIDE SEQUENCE</scope>
    <source>
        <strain evidence="2">RS5133</strain>
    </source>
</reference>
<organism evidence="2 3">
    <name type="scientific">Pristionchus fissidentatus</name>
    <dbReference type="NCBI Taxonomy" id="1538716"/>
    <lineage>
        <taxon>Eukaryota</taxon>
        <taxon>Metazoa</taxon>
        <taxon>Ecdysozoa</taxon>
        <taxon>Nematoda</taxon>
        <taxon>Chromadorea</taxon>
        <taxon>Rhabditida</taxon>
        <taxon>Rhabditina</taxon>
        <taxon>Diplogasteromorpha</taxon>
        <taxon>Diplogasteroidea</taxon>
        <taxon>Neodiplogasteridae</taxon>
        <taxon>Pristionchus</taxon>
    </lineage>
</organism>
<dbReference type="AlphaFoldDB" id="A0AAV5V3B4"/>
<evidence type="ECO:0000256" key="1">
    <source>
        <dbReference type="SAM" id="MobiDB-lite"/>
    </source>
</evidence>
<proteinExistence type="predicted"/>
<sequence>MFRNAEISPLAELHARTMTSCGSASVKDPLKDALSVMKIDLKEIGAAKNIPNLDKFWGIKCPTTSPSNVFKPPLPLEEPIEFPPIPPPISVVPFDIPTAIAVDSTQQSERDAAETCPSKAKKRRRGYILKTDAQRGDLKYKRERESNNKSVDRWRQKKQKEEEETKKRNEEQKELLRSTLKKVIEMHELPIMQAEFHSKGRILKRPLPEGLGVMNEDQMRLYKEIRRELENLYD</sequence>
<comment type="caution">
    <text evidence="2">The sequence shown here is derived from an EMBL/GenBank/DDBJ whole genome shotgun (WGS) entry which is preliminary data.</text>
</comment>
<dbReference type="Proteomes" id="UP001432322">
    <property type="component" value="Unassembled WGS sequence"/>
</dbReference>
<name>A0AAV5V3B4_9BILA</name>
<protein>
    <recommendedName>
        <fullName evidence="4">BZIP domain-containing protein</fullName>
    </recommendedName>
</protein>
<evidence type="ECO:0000313" key="3">
    <source>
        <dbReference type="Proteomes" id="UP001432322"/>
    </source>
</evidence>